<dbReference type="Proteomes" id="UP000281474">
    <property type="component" value="Unassembled WGS sequence"/>
</dbReference>
<dbReference type="AlphaFoldDB" id="A0A3L8PXL3"/>
<organism evidence="2 3">
    <name type="scientific">Parashewanella curva</name>
    <dbReference type="NCBI Taxonomy" id="2338552"/>
    <lineage>
        <taxon>Bacteria</taxon>
        <taxon>Pseudomonadati</taxon>
        <taxon>Pseudomonadota</taxon>
        <taxon>Gammaproteobacteria</taxon>
        <taxon>Alteromonadales</taxon>
        <taxon>Shewanellaceae</taxon>
        <taxon>Parashewanella</taxon>
    </lineage>
</organism>
<protein>
    <submittedName>
        <fullName evidence="2">Uncharacterized protein</fullName>
    </submittedName>
</protein>
<evidence type="ECO:0000313" key="2">
    <source>
        <dbReference type="EMBL" id="RLV59539.1"/>
    </source>
</evidence>
<keyword evidence="3" id="KW-1185">Reference proteome</keyword>
<gene>
    <name evidence="2" type="ORF">D5018_11760</name>
</gene>
<proteinExistence type="predicted"/>
<reference evidence="2 3" key="1">
    <citation type="submission" date="2018-09" db="EMBL/GenBank/DDBJ databases">
        <title>Phylogeny of the Shewanellaceae, and recommendation for two new genera, Pseudoshewanella and Parashewanella.</title>
        <authorList>
            <person name="Wang G."/>
        </authorList>
    </citation>
    <scope>NUCLEOTIDE SEQUENCE [LARGE SCALE GENOMIC DNA]</scope>
    <source>
        <strain evidence="2 3">C51</strain>
    </source>
</reference>
<sequence length="115" mass="12927">MVNEASPLITSDEIQPPNYSDVMHGQPPPYAMATQPVSVVGLNDNSYRIDGDENSDDYVLNGKCSQCFRKFWRSQNSNDSDGCCITIFCCMPIIVYEILGLNQCFAKFQRLPNSF</sequence>
<dbReference type="EMBL" id="QZEI01000032">
    <property type="protein sequence ID" value="RLV59539.1"/>
    <property type="molecule type" value="Genomic_DNA"/>
</dbReference>
<evidence type="ECO:0000313" key="3">
    <source>
        <dbReference type="Proteomes" id="UP000281474"/>
    </source>
</evidence>
<comment type="caution">
    <text evidence="2">The sequence shown here is derived from an EMBL/GenBank/DDBJ whole genome shotgun (WGS) entry which is preliminary data.</text>
</comment>
<name>A0A3L8PXL3_9GAMM</name>
<evidence type="ECO:0000256" key="1">
    <source>
        <dbReference type="SAM" id="MobiDB-lite"/>
    </source>
</evidence>
<accession>A0A3L8PXL3</accession>
<feature type="region of interest" description="Disordered" evidence="1">
    <location>
        <begin position="1"/>
        <end position="26"/>
    </location>
</feature>
<dbReference type="RefSeq" id="WP_121839202.1">
    <property type="nucleotide sequence ID" value="NZ_ML014781.1"/>
</dbReference>